<proteinExistence type="predicted"/>
<protein>
    <submittedName>
        <fullName evidence="3">LPXTG-motif cell wall anchor domain-containing protein</fullName>
    </submittedName>
</protein>
<keyword evidence="2" id="KW-0732">Signal</keyword>
<organism evidence="3 4">
    <name type="scientific">Bifidobacterium psychraerophilum</name>
    <dbReference type="NCBI Taxonomy" id="218140"/>
    <lineage>
        <taxon>Bacteria</taxon>
        <taxon>Bacillati</taxon>
        <taxon>Actinomycetota</taxon>
        <taxon>Actinomycetes</taxon>
        <taxon>Bifidobacteriales</taxon>
        <taxon>Bifidobacteriaceae</taxon>
        <taxon>Bifidobacterium</taxon>
    </lineage>
</organism>
<keyword evidence="1" id="KW-0812">Transmembrane</keyword>
<accession>A0A087CFH2</accession>
<dbReference type="GeneID" id="98300075"/>
<dbReference type="AlphaFoldDB" id="A0A087CFH2"/>
<dbReference type="RefSeq" id="WP_033494604.1">
    <property type="nucleotide sequence ID" value="NZ_JGZI01000009.1"/>
</dbReference>
<dbReference type="eggNOG" id="COG5624">
    <property type="taxonomic scope" value="Bacteria"/>
</dbReference>
<evidence type="ECO:0000256" key="2">
    <source>
        <dbReference type="SAM" id="SignalP"/>
    </source>
</evidence>
<dbReference type="OrthoDB" id="3242564at2"/>
<dbReference type="STRING" id="218140.BPSY_0870"/>
<evidence type="ECO:0000313" key="3">
    <source>
        <dbReference type="EMBL" id="KFI82022.1"/>
    </source>
</evidence>
<evidence type="ECO:0000313" key="4">
    <source>
        <dbReference type="Proteomes" id="UP000029050"/>
    </source>
</evidence>
<feature type="transmembrane region" description="Helical" evidence="1">
    <location>
        <begin position="729"/>
        <end position="753"/>
    </location>
</feature>
<sequence length="758" mass="80542">MGIHVHRRRALSIISMICVFAVAFVFAASSAADVGLYPVDPANTVSFMHQGVTYRIGPMAVDGQGRKAYCMETGTPDELWYAQELPIEDSEPARSVAHLAGALQDDDDPLNQAALAVLVHDHLDLQADAWKSRRSSLGSDRPDVLARAERLWEQAREETPVDGRLGVSFTEGTRKGVVNVRVTNAGGGAAVGVPFTLTLKGPAVFTANGKSTIQGTSISGGIDLEWSATGDGTVEAKLHYEITGAQHLISSQDYFRISGPRQAEAVAEVFQVRKSFSPTLSSVVPDKVVNHGAAVQDTVISGTKAGDVWASGVDVEAQGYYFDALTPQTLGEDFSETGASGTAYLDELKRAGHTPNAYASAVFGRSGESVTVSATTDREGTQNYVAPLSGGFGTWVWIIAVDGQPKQTREFLQEDVVTRFPEPSETLSARAMVAVDSTVTEHSASEGSVISDTISVSGFPDDHGVFAGNAGFGFVADVPIATVSVVWSGDVNDQDKDALYEPRTVEVPTEDAHHRVIGTWEYPARNGAIKVGGGAPDAHGDPVSIVAQSHGYYVFVYSFPGDDRAMAVTSAYDDAWERVRVDQRPHGAQPSLTTMVSPMQVGVADAFHDTALVRGSVEEGSYVTFSAYEALEGSGLPSPAGRRIMNEERVPLDYSLTTQTVRSPAAKARKEGSVFWKATLWNKDGDILDAHYLGIDGETTTISSDERAEGERASSSVTQPVKSLARTGVGLLIALAIVVLVASGVGALMVAAIRRRSG</sequence>
<reference evidence="3 4" key="1">
    <citation type="submission" date="2014-03" db="EMBL/GenBank/DDBJ databases">
        <title>Genomics of Bifidobacteria.</title>
        <authorList>
            <person name="Ventura M."/>
            <person name="Milani C."/>
            <person name="Lugli G.A."/>
        </authorList>
    </citation>
    <scope>NUCLEOTIDE SEQUENCE [LARGE SCALE GENOMIC DNA]</scope>
    <source>
        <strain evidence="3 4">LMG 21775</strain>
    </source>
</reference>
<comment type="caution">
    <text evidence="3">The sequence shown here is derived from an EMBL/GenBank/DDBJ whole genome shotgun (WGS) entry which is preliminary data.</text>
</comment>
<evidence type="ECO:0000256" key="1">
    <source>
        <dbReference type="SAM" id="Phobius"/>
    </source>
</evidence>
<keyword evidence="1" id="KW-1133">Transmembrane helix</keyword>
<gene>
    <name evidence="3" type="ORF">BPSY_0870</name>
</gene>
<dbReference type="Proteomes" id="UP000029050">
    <property type="component" value="Unassembled WGS sequence"/>
</dbReference>
<dbReference type="EMBL" id="JGZI01000009">
    <property type="protein sequence ID" value="KFI82022.1"/>
    <property type="molecule type" value="Genomic_DNA"/>
</dbReference>
<name>A0A087CFH2_9BIFI</name>
<feature type="signal peptide" evidence="2">
    <location>
        <begin position="1"/>
        <end position="27"/>
    </location>
</feature>
<keyword evidence="1" id="KW-0472">Membrane</keyword>
<feature type="chain" id="PRO_5001819398" evidence="2">
    <location>
        <begin position="28"/>
        <end position="758"/>
    </location>
</feature>
<keyword evidence="4" id="KW-1185">Reference proteome</keyword>